<organism evidence="1 2">
    <name type="scientific">Bifidobacterium commune</name>
    <dbReference type="NCBI Taxonomy" id="1505727"/>
    <lineage>
        <taxon>Bacteria</taxon>
        <taxon>Bacillati</taxon>
        <taxon>Actinomycetota</taxon>
        <taxon>Actinomycetes</taxon>
        <taxon>Bifidobacteriales</taxon>
        <taxon>Bifidobacteriaceae</taxon>
        <taxon>Bifidobacterium</taxon>
    </lineage>
</organism>
<sequence>MSPNFHVISPLFWIQSAFRDYFDKSHITDTSLHRTGVTNDVSDYAVRGWNLSYNYGFEPAQDLAEDEAVWITPDLLIALNGWRNRHNMESLLFEAPPANWLSSLPSKLTGRKAVCADVAQIRTWTTFPDGLGARPWSQLGNGRVPEFRAARRTLPQLQDDLRNAPNDSLISVNAHIPTICEEWAVIINHGAAVAASGYCVHTPLGEEQSDNTDESHNILTVFDEAEFHDACRPVAEAMATAAAQASHLSNVSITVGFHSTSPAGMTGNTNQVAERQLSGDRAPKALITDEETTFQPSAVVVEAAPVWCTTPYPYRSIKEITGFLEAIADSRIRQEPKKGDQECRQLGIKGGVDGIYLPDPWMVRRNVHRYDRF</sequence>
<dbReference type="EMBL" id="FMBL01000001">
    <property type="protein sequence ID" value="SCC79381.1"/>
    <property type="molecule type" value="Genomic_DNA"/>
</dbReference>
<name>A0A1C4H3N0_9BIFI</name>
<evidence type="ECO:0000313" key="2">
    <source>
        <dbReference type="Proteomes" id="UP000242610"/>
    </source>
</evidence>
<dbReference type="RefSeq" id="WP_091847481.1">
    <property type="nucleotide sequence ID" value="NZ_FMBL01000001.1"/>
</dbReference>
<dbReference type="AlphaFoldDB" id="A0A1C4H3N0"/>
<dbReference type="STRING" id="1505727.GA0061077_0701"/>
<dbReference type="OrthoDB" id="3227458at2"/>
<reference evidence="2" key="1">
    <citation type="submission" date="2016-08" db="EMBL/GenBank/DDBJ databases">
        <authorList>
            <person name="Varghese N."/>
            <person name="Submissions Spin"/>
        </authorList>
    </citation>
    <scope>NUCLEOTIDE SEQUENCE [LARGE SCALE GENOMIC DNA]</scope>
    <source>
        <strain evidence="2">R-52791</strain>
    </source>
</reference>
<gene>
    <name evidence="1" type="ORF">GA0061077_0701</name>
</gene>
<keyword evidence="2" id="KW-1185">Reference proteome</keyword>
<protein>
    <submittedName>
        <fullName evidence="1">Uncharacterized protein</fullName>
    </submittedName>
</protein>
<evidence type="ECO:0000313" key="1">
    <source>
        <dbReference type="EMBL" id="SCC79381.1"/>
    </source>
</evidence>
<accession>A0A1C4H3N0</accession>
<dbReference type="Proteomes" id="UP000242610">
    <property type="component" value="Unassembled WGS sequence"/>
</dbReference>
<proteinExistence type="predicted"/>